<evidence type="ECO:0000313" key="3">
    <source>
        <dbReference type="Proteomes" id="UP001150062"/>
    </source>
</evidence>
<evidence type="ECO:0000256" key="1">
    <source>
        <dbReference type="SAM" id="MobiDB-lite"/>
    </source>
</evidence>
<feature type="compositionally biased region" description="Low complexity" evidence="1">
    <location>
        <begin position="177"/>
        <end position="202"/>
    </location>
</feature>
<dbReference type="EMBL" id="JAOAOG010000245">
    <property type="protein sequence ID" value="KAJ6236277.1"/>
    <property type="molecule type" value="Genomic_DNA"/>
</dbReference>
<comment type="caution">
    <text evidence="2">The sequence shown here is derived from an EMBL/GenBank/DDBJ whole genome shotgun (WGS) entry which is preliminary data.</text>
</comment>
<feature type="compositionally biased region" description="Basic residues" evidence="1">
    <location>
        <begin position="78"/>
        <end position="93"/>
    </location>
</feature>
<dbReference type="Proteomes" id="UP001150062">
    <property type="component" value="Unassembled WGS sequence"/>
</dbReference>
<feature type="region of interest" description="Disordered" evidence="1">
    <location>
        <begin position="71"/>
        <end position="93"/>
    </location>
</feature>
<keyword evidence="3" id="KW-1185">Reference proteome</keyword>
<reference evidence="2" key="1">
    <citation type="submission" date="2022-08" db="EMBL/GenBank/DDBJ databases">
        <title>Novel sulfate-reducing endosymbionts in the free-living metamonad Anaeramoeba.</title>
        <authorList>
            <person name="Jerlstrom-Hultqvist J."/>
            <person name="Cepicka I."/>
            <person name="Gallot-Lavallee L."/>
            <person name="Salas-Leiva D."/>
            <person name="Curtis B.A."/>
            <person name="Zahonova K."/>
            <person name="Pipaliya S."/>
            <person name="Dacks J."/>
            <person name="Roger A.J."/>
        </authorList>
    </citation>
    <scope>NUCLEOTIDE SEQUENCE</scope>
    <source>
        <strain evidence="2">Schooner1</strain>
    </source>
</reference>
<proteinExistence type="predicted"/>
<feature type="compositionally biased region" description="Basic and acidic residues" evidence="1">
    <location>
        <begin position="203"/>
        <end position="214"/>
    </location>
</feature>
<gene>
    <name evidence="2" type="ORF">M0813_28032</name>
</gene>
<protein>
    <submittedName>
        <fullName evidence="2">Brisc and brca1-a complex member 2</fullName>
    </submittedName>
</protein>
<evidence type="ECO:0000313" key="2">
    <source>
        <dbReference type="EMBL" id="KAJ6236277.1"/>
    </source>
</evidence>
<accession>A0ABQ8XUK6</accession>
<sequence length="479" mass="56184">MDESTKCLLENLKKKKIIEPQVIKPALLELENFNANTTPYKFKFSSLKTGSRFSPYYTRFKIDIIEQLQTKNQSNQNRNRKKNKNKNKNKNTKKKTKQFELCSVVYCEQDLSLPPDLVLPEEQVFLISKEELLTYSSWDPNESVSLLNLLNELYLKTQKIEKIKKPLLNPNINYERNNNLNNNNSSGSSSSSSNDNDNLGNSRQKDKAKRVQDQKNEVMVFTKKALAKLNNSSLIFTYELIQHCTGFDCMVDLESEVVSFFLNITENKKNNLRLLLTYRKPYEIPKIKILDQEKQLSQSEYKLPKYQEDTFLLDYIETIQNHFHNNQQTKQAIKKSPKKSTNKAKPTKRYIVDCFIEVFGNPIELKNNLNVPIYWLMQFKEGGKVYSIFLIVKIEGVKPIIQLKSFSNLPTQIVRNVKKFQWLETEIKYCVKSLKQNINFNIKHLITGIKRRHALLLKQLTEEKIMKIRISQAKKMKKK</sequence>
<feature type="region of interest" description="Disordered" evidence="1">
    <location>
        <begin position="171"/>
        <end position="214"/>
    </location>
</feature>
<name>A0ABQ8XUK6_9EUKA</name>
<organism evidence="2 3">
    <name type="scientific">Anaeramoeba flamelloides</name>
    <dbReference type="NCBI Taxonomy" id="1746091"/>
    <lineage>
        <taxon>Eukaryota</taxon>
        <taxon>Metamonada</taxon>
        <taxon>Anaeramoebidae</taxon>
        <taxon>Anaeramoeba</taxon>
    </lineage>
</organism>